<keyword evidence="2" id="KW-0378">Hydrolase</keyword>
<keyword evidence="6" id="KW-1185">Reference proteome</keyword>
<sequence>MRGRLVRVAVAALAVLGLAFAVPTGGPASALGFDAKIQMIPVDGGVSLEALVLRPWGSGPHPLVVFISPWSMDWTENTLPALTLANKGYTVVSYVTRGFKNSGGEVGVASPTDVRDTSTVLDWSLANTASDATRIGVYGLSYGAGMGILAAAKDSRIKAVTALSGWYDLPASFARDDVRSASAGKLLHDSGRAGGRLSAETDLRLRQVIDPALSDADYADLVAWAEIRSPKTYLAELNANKPAILIEQAWGETAFPPGPMLDFYNAYRGPKRVEFRPGDHATPEIPALMGLPTGVLDPVYRWLDAYVAGTDRSITTEPNLQYTPRPVARGTERYTDTASAFGTPRRYRLTENALTTSTATGPAWSKSIATDTDSAVSGGQAMVTGTLQTFLLEPSPIDVSALDRTVAAVWSAEPTWTATTRIRGAAALHLPHTPSAAKGTLIAYLLDVDHLGKARIIGYAPHAWANAAPGQPRAADFAFQPTAYDLDPGHRLSVVVDGKDTLFVDANQPGSGVTLTNTGGAHLDLPVR</sequence>
<feature type="signal peptide" evidence="3">
    <location>
        <begin position="1"/>
        <end position="21"/>
    </location>
</feature>
<gene>
    <name evidence="5" type="ORF">UO65_4417</name>
</gene>
<dbReference type="InterPro" id="IPR029058">
    <property type="entry name" value="AB_hydrolase_fold"/>
</dbReference>
<dbReference type="Pfam" id="PF02129">
    <property type="entry name" value="Peptidase_S15"/>
    <property type="match status" value="1"/>
</dbReference>
<dbReference type="GO" id="GO:0052689">
    <property type="term" value="F:carboxylic ester hydrolase activity"/>
    <property type="evidence" value="ECO:0007669"/>
    <property type="project" value="UniProtKB-ARBA"/>
</dbReference>
<evidence type="ECO:0000313" key="6">
    <source>
        <dbReference type="Proteomes" id="UP000019277"/>
    </source>
</evidence>
<keyword evidence="5" id="KW-0067">ATP-binding</keyword>
<dbReference type="Proteomes" id="UP000019277">
    <property type="component" value="Unassembled WGS sequence"/>
</dbReference>
<dbReference type="InterPro" id="IPR050261">
    <property type="entry name" value="FrsA_esterase"/>
</dbReference>
<dbReference type="EMBL" id="AYXG01000165">
    <property type="protein sequence ID" value="EWC60309.1"/>
    <property type="molecule type" value="Genomic_DNA"/>
</dbReference>
<dbReference type="GO" id="GO:0005524">
    <property type="term" value="F:ATP binding"/>
    <property type="evidence" value="ECO:0007669"/>
    <property type="project" value="UniProtKB-KW"/>
</dbReference>
<dbReference type="InterPro" id="IPR008979">
    <property type="entry name" value="Galactose-bd-like_sf"/>
</dbReference>
<dbReference type="STRING" id="909613.UO65_4417"/>
<dbReference type="Gene3D" id="3.40.50.1820">
    <property type="entry name" value="alpha/beta hydrolase"/>
    <property type="match status" value="1"/>
</dbReference>
<dbReference type="Gene3D" id="2.60.120.260">
    <property type="entry name" value="Galactose-binding domain-like"/>
    <property type="match status" value="1"/>
</dbReference>
<dbReference type="SMART" id="SM00939">
    <property type="entry name" value="PepX_C"/>
    <property type="match status" value="1"/>
</dbReference>
<reference evidence="5 6" key="1">
    <citation type="journal article" date="2014" name="Genome Announc.">
        <title>Draft Genome Sequence of the Antitrypanosomally Active Sponge-Associated Bacterium Actinokineospora sp. Strain EG49.</title>
        <authorList>
            <person name="Harjes J."/>
            <person name="Ryu T."/>
            <person name="Abdelmohsen U.R."/>
            <person name="Moitinho-Silva L."/>
            <person name="Horn H."/>
            <person name="Ravasi T."/>
            <person name="Hentschel U."/>
        </authorList>
    </citation>
    <scope>NUCLEOTIDE SEQUENCE [LARGE SCALE GENOMIC DNA]</scope>
    <source>
        <strain evidence="5 6">EG49</strain>
    </source>
</reference>
<accession>W7J2F3</accession>
<protein>
    <submittedName>
        <fullName evidence="5">Putative ABC transporter ATP-binding protein</fullName>
    </submittedName>
</protein>
<keyword evidence="3" id="KW-0732">Signal</keyword>
<keyword evidence="5" id="KW-0547">Nucleotide-binding</keyword>
<proteinExistence type="inferred from homology"/>
<name>W7J2F3_9PSEU</name>
<dbReference type="SUPFAM" id="SSF53474">
    <property type="entry name" value="alpha/beta-Hydrolases"/>
    <property type="match status" value="1"/>
</dbReference>
<evidence type="ECO:0000256" key="3">
    <source>
        <dbReference type="SAM" id="SignalP"/>
    </source>
</evidence>
<dbReference type="SUPFAM" id="SSF49785">
    <property type="entry name" value="Galactose-binding domain-like"/>
    <property type="match status" value="1"/>
</dbReference>
<dbReference type="OrthoDB" id="3276960at2"/>
<dbReference type="InterPro" id="IPR013736">
    <property type="entry name" value="Xaa-Pro_dipept_C"/>
</dbReference>
<dbReference type="PANTHER" id="PTHR22946:SF9">
    <property type="entry name" value="POLYKETIDE TRANSFERASE AF380"/>
    <property type="match status" value="1"/>
</dbReference>
<organism evidence="5 6">
    <name type="scientific">Actinokineospora spheciospongiae</name>
    <dbReference type="NCBI Taxonomy" id="909613"/>
    <lineage>
        <taxon>Bacteria</taxon>
        <taxon>Bacillati</taxon>
        <taxon>Actinomycetota</taxon>
        <taxon>Actinomycetes</taxon>
        <taxon>Pseudonocardiales</taxon>
        <taxon>Pseudonocardiaceae</taxon>
        <taxon>Actinokineospora</taxon>
    </lineage>
</organism>
<comment type="caution">
    <text evidence="5">The sequence shown here is derived from an EMBL/GenBank/DDBJ whole genome shotgun (WGS) entry which is preliminary data.</text>
</comment>
<dbReference type="AlphaFoldDB" id="W7J2F3"/>
<evidence type="ECO:0000256" key="1">
    <source>
        <dbReference type="ARBA" id="ARBA00008645"/>
    </source>
</evidence>
<dbReference type="InterPro" id="IPR000383">
    <property type="entry name" value="Xaa-Pro-like_dom"/>
</dbReference>
<evidence type="ECO:0000313" key="5">
    <source>
        <dbReference type="EMBL" id="EWC60309.1"/>
    </source>
</evidence>
<dbReference type="Pfam" id="PF08530">
    <property type="entry name" value="PepX_C"/>
    <property type="match status" value="1"/>
</dbReference>
<dbReference type="PANTHER" id="PTHR22946">
    <property type="entry name" value="DIENELACTONE HYDROLASE DOMAIN-CONTAINING PROTEIN-RELATED"/>
    <property type="match status" value="1"/>
</dbReference>
<comment type="similarity">
    <text evidence="1">Belongs to the AB hydrolase superfamily.</text>
</comment>
<dbReference type="GO" id="GO:0008239">
    <property type="term" value="F:dipeptidyl-peptidase activity"/>
    <property type="evidence" value="ECO:0007669"/>
    <property type="project" value="InterPro"/>
</dbReference>
<dbReference type="RefSeq" id="WP_052021498.1">
    <property type="nucleotide sequence ID" value="NZ_AYXG01000165.1"/>
</dbReference>
<feature type="chain" id="PRO_5038528622" evidence="3">
    <location>
        <begin position="22"/>
        <end position="528"/>
    </location>
</feature>
<dbReference type="eggNOG" id="COG2936">
    <property type="taxonomic scope" value="Bacteria"/>
</dbReference>
<feature type="domain" description="Xaa-Pro dipeptidyl-peptidase C-terminal" evidence="4">
    <location>
        <begin position="300"/>
        <end position="527"/>
    </location>
</feature>
<evidence type="ECO:0000259" key="4">
    <source>
        <dbReference type="SMART" id="SM00939"/>
    </source>
</evidence>
<evidence type="ECO:0000256" key="2">
    <source>
        <dbReference type="ARBA" id="ARBA00022801"/>
    </source>
</evidence>